<keyword evidence="4" id="KW-1185">Reference proteome</keyword>
<dbReference type="InterPro" id="IPR025241">
    <property type="entry name" value="DUF4190"/>
</dbReference>
<name>A0A853CHW2_9ACTN</name>
<sequence length="101" mass="10355">MSDPQYGPPPPGYGYPPPYPVYAPPTNPMAIAALVCALTIAPVGLGLGIAARKQIRRTGEGGDGLALAGIIIGGIVTGIWVLMIVILIISWIALANYGFGP</sequence>
<gene>
    <name evidence="3" type="ORF">GGQ55_002837</name>
</gene>
<dbReference type="RefSeq" id="WP_179717759.1">
    <property type="nucleotide sequence ID" value="NZ_JACBZT010000001.1"/>
</dbReference>
<evidence type="ECO:0000313" key="3">
    <source>
        <dbReference type="EMBL" id="NYJ06559.1"/>
    </source>
</evidence>
<keyword evidence="1" id="KW-0812">Transmembrane</keyword>
<dbReference type="Proteomes" id="UP000541969">
    <property type="component" value="Unassembled WGS sequence"/>
</dbReference>
<evidence type="ECO:0000256" key="1">
    <source>
        <dbReference type="SAM" id="Phobius"/>
    </source>
</evidence>
<keyword evidence="1" id="KW-1133">Transmembrane helix</keyword>
<proteinExistence type="predicted"/>
<reference evidence="3 4" key="1">
    <citation type="submission" date="2020-07" db="EMBL/GenBank/DDBJ databases">
        <title>Sequencing the genomes of 1000 actinobacteria strains.</title>
        <authorList>
            <person name="Klenk H.-P."/>
        </authorList>
    </citation>
    <scope>NUCLEOTIDE SEQUENCE [LARGE SCALE GENOMIC DNA]</scope>
    <source>
        <strain evidence="3 4">DSM 104001</strain>
    </source>
</reference>
<protein>
    <recommendedName>
        <fullName evidence="2">DUF4190 domain-containing protein</fullName>
    </recommendedName>
</protein>
<dbReference type="Pfam" id="PF13828">
    <property type="entry name" value="DUF4190"/>
    <property type="match status" value="1"/>
</dbReference>
<accession>A0A853CHW2</accession>
<feature type="domain" description="DUF4190" evidence="2">
    <location>
        <begin position="29"/>
        <end position="82"/>
    </location>
</feature>
<feature type="transmembrane region" description="Helical" evidence="1">
    <location>
        <begin position="64"/>
        <end position="94"/>
    </location>
</feature>
<dbReference type="EMBL" id="JACBZT010000001">
    <property type="protein sequence ID" value="NYJ06559.1"/>
    <property type="molecule type" value="Genomic_DNA"/>
</dbReference>
<evidence type="ECO:0000313" key="4">
    <source>
        <dbReference type="Proteomes" id="UP000541969"/>
    </source>
</evidence>
<keyword evidence="1" id="KW-0472">Membrane</keyword>
<evidence type="ECO:0000259" key="2">
    <source>
        <dbReference type="Pfam" id="PF13828"/>
    </source>
</evidence>
<comment type="caution">
    <text evidence="3">The sequence shown here is derived from an EMBL/GenBank/DDBJ whole genome shotgun (WGS) entry which is preliminary data.</text>
</comment>
<organism evidence="3 4">
    <name type="scientific">Petropleomorpha daqingensis</name>
    <dbReference type="NCBI Taxonomy" id="2026353"/>
    <lineage>
        <taxon>Bacteria</taxon>
        <taxon>Bacillati</taxon>
        <taxon>Actinomycetota</taxon>
        <taxon>Actinomycetes</taxon>
        <taxon>Geodermatophilales</taxon>
        <taxon>Geodermatophilaceae</taxon>
        <taxon>Petropleomorpha</taxon>
    </lineage>
</organism>
<feature type="transmembrane region" description="Helical" evidence="1">
    <location>
        <begin position="29"/>
        <end position="52"/>
    </location>
</feature>
<dbReference type="AlphaFoldDB" id="A0A853CHW2"/>